<evidence type="ECO:0000313" key="3">
    <source>
        <dbReference type="Proteomes" id="UP001549110"/>
    </source>
</evidence>
<evidence type="ECO:0008006" key="4">
    <source>
        <dbReference type="Google" id="ProtNLM"/>
    </source>
</evidence>
<feature type="region of interest" description="Disordered" evidence="1">
    <location>
        <begin position="1"/>
        <end position="20"/>
    </location>
</feature>
<accession>A0ABV2EHY6</accession>
<evidence type="ECO:0000313" key="2">
    <source>
        <dbReference type="EMBL" id="MET3525986.1"/>
    </source>
</evidence>
<name>A0ABV2EHY6_9CAUL</name>
<dbReference type="Proteomes" id="UP001549110">
    <property type="component" value="Unassembled WGS sequence"/>
</dbReference>
<comment type="caution">
    <text evidence="2">The sequence shown here is derived from an EMBL/GenBank/DDBJ whole genome shotgun (WGS) entry which is preliminary data.</text>
</comment>
<feature type="compositionally biased region" description="Polar residues" evidence="1">
    <location>
        <begin position="9"/>
        <end position="20"/>
    </location>
</feature>
<reference evidence="2 3" key="1">
    <citation type="submission" date="2024-06" db="EMBL/GenBank/DDBJ databases">
        <title>Genomic Encyclopedia of Type Strains, Phase IV (KMG-IV): sequencing the most valuable type-strain genomes for metagenomic binning, comparative biology and taxonomic classification.</title>
        <authorList>
            <person name="Goeker M."/>
        </authorList>
    </citation>
    <scope>NUCLEOTIDE SEQUENCE [LARGE SCALE GENOMIC DNA]</scope>
    <source>
        <strain evidence="2 3">DSM 17809</strain>
    </source>
</reference>
<dbReference type="EMBL" id="JBEPLU010000001">
    <property type="protein sequence ID" value="MET3525986.1"/>
    <property type="molecule type" value="Genomic_DNA"/>
</dbReference>
<keyword evidence="3" id="KW-1185">Reference proteome</keyword>
<dbReference type="RefSeq" id="WP_354297262.1">
    <property type="nucleotide sequence ID" value="NZ_JBEPLU010000001.1"/>
</dbReference>
<gene>
    <name evidence="2" type="ORF">ABID41_001081</name>
</gene>
<evidence type="ECO:0000256" key="1">
    <source>
        <dbReference type="SAM" id="MobiDB-lite"/>
    </source>
</evidence>
<sequence>MRRVVFNPAKQQSDPWQSQGSVHREKAVEHLFLGELSRHLLIQTGSGPEILKAEHDSYGYDVIIEVASVVRHVQLKISHLDGRRAHVDVSTVLATKPGGCVLWMFVDPTTYEIGPYYWLGGRPGQPLPDLGDRPVRHSKANAQGEKAVRPGLRRIPKGRFSRLVLIDEVAEALFGPANDRRLRAHLASRPPQGTPLDQGWLDAVRMGCFAAIPRDLTFEAAAGLAHLIDGYELAFDAGLTKSPTLAGAAPYADETLRRAMQTGDWEGDALELWVALFMEHRRERFGGTELPPGRTRLLNLLVDRLRSRLANGT</sequence>
<protein>
    <recommendedName>
        <fullName evidence="4">DUF4365 domain-containing protein</fullName>
    </recommendedName>
</protein>
<proteinExistence type="predicted"/>
<organism evidence="2 3">
    <name type="scientific">Phenylobacterium koreense</name>
    <dbReference type="NCBI Taxonomy" id="266125"/>
    <lineage>
        <taxon>Bacteria</taxon>
        <taxon>Pseudomonadati</taxon>
        <taxon>Pseudomonadota</taxon>
        <taxon>Alphaproteobacteria</taxon>
        <taxon>Caulobacterales</taxon>
        <taxon>Caulobacteraceae</taxon>
        <taxon>Phenylobacterium</taxon>
    </lineage>
</organism>